<keyword evidence="1" id="KW-1133">Transmembrane helix</keyword>
<accession>A0A1G6VRI9</accession>
<protein>
    <recommendedName>
        <fullName evidence="4">Prepilin-type N-terminal cleavage/methylation domain-containing protein</fullName>
    </recommendedName>
</protein>
<name>A0A1G6VRI9_PEPNI</name>
<dbReference type="RefSeq" id="WP_091791579.1">
    <property type="nucleotide sequence ID" value="NZ_FNAF01000004.1"/>
</dbReference>
<proteinExistence type="predicted"/>
<dbReference type="STRING" id="2741.SAMN04489866_104118"/>
<feature type="transmembrane region" description="Helical" evidence="1">
    <location>
        <begin position="12"/>
        <end position="31"/>
    </location>
</feature>
<evidence type="ECO:0000313" key="3">
    <source>
        <dbReference type="Proteomes" id="UP000198995"/>
    </source>
</evidence>
<reference evidence="2 3" key="1">
    <citation type="submission" date="2016-10" db="EMBL/GenBank/DDBJ databases">
        <authorList>
            <person name="de Groot N.N."/>
        </authorList>
    </citation>
    <scope>NUCLEOTIDE SEQUENCE [LARGE SCALE GENOMIC DNA]</scope>
    <source>
        <strain evidence="2 3">DSM 20475</strain>
    </source>
</reference>
<dbReference type="Pfam" id="PF07963">
    <property type="entry name" value="N_methyl"/>
    <property type="match status" value="1"/>
</dbReference>
<keyword evidence="1" id="KW-0812">Transmembrane</keyword>
<dbReference type="AlphaFoldDB" id="A0A1G6VRI9"/>
<evidence type="ECO:0000256" key="1">
    <source>
        <dbReference type="SAM" id="Phobius"/>
    </source>
</evidence>
<dbReference type="Proteomes" id="UP000198995">
    <property type="component" value="Unassembled WGS sequence"/>
</dbReference>
<organism evidence="2 3">
    <name type="scientific">Peptococcus niger</name>
    <dbReference type="NCBI Taxonomy" id="2741"/>
    <lineage>
        <taxon>Bacteria</taxon>
        <taxon>Bacillati</taxon>
        <taxon>Bacillota</taxon>
        <taxon>Clostridia</taxon>
        <taxon>Eubacteriales</taxon>
        <taxon>Peptococcaceae</taxon>
        <taxon>Peptococcus</taxon>
    </lineage>
</organism>
<dbReference type="InterPro" id="IPR012902">
    <property type="entry name" value="N_methyl_site"/>
</dbReference>
<evidence type="ECO:0000313" key="2">
    <source>
        <dbReference type="EMBL" id="SDD56159.1"/>
    </source>
</evidence>
<gene>
    <name evidence="2" type="ORF">SAMN04489866_104118</name>
</gene>
<evidence type="ECO:0008006" key="4">
    <source>
        <dbReference type="Google" id="ProtNLM"/>
    </source>
</evidence>
<dbReference type="EMBL" id="FNAF01000004">
    <property type="protein sequence ID" value="SDD56159.1"/>
    <property type="molecule type" value="Genomic_DNA"/>
</dbReference>
<sequence>MKGQKAFSLVEALVALFVGALVVLMATQFCFQFMQTSHRLADEVRLRDQLVYGMNRMEEDIRESEGVCTMRHDDPLRSDRLYLKRRIAVPKGFNFGESQWQFIEYGLNWNSKQTAEDRSAGPYVLYRRLHLNVLGGNDRQPLNAGMVKEGLAIRYLDANGQETRQALEVAALSVTLTGQTSVGQRLMLTREISLEGREANE</sequence>
<keyword evidence="3" id="KW-1185">Reference proteome</keyword>
<keyword evidence="1" id="KW-0472">Membrane</keyword>